<dbReference type="EMBL" id="FUWV01000001">
    <property type="protein sequence ID" value="SJZ36995.1"/>
    <property type="molecule type" value="Genomic_DNA"/>
</dbReference>
<reference evidence="2 3" key="1">
    <citation type="submission" date="2017-02" db="EMBL/GenBank/DDBJ databases">
        <authorList>
            <person name="Peterson S.W."/>
        </authorList>
    </citation>
    <scope>NUCLEOTIDE SEQUENCE [LARGE SCALE GENOMIC DNA]</scope>
    <source>
        <strain evidence="2 3">DSM 15102</strain>
    </source>
</reference>
<evidence type="ECO:0000313" key="2">
    <source>
        <dbReference type="EMBL" id="SJZ36995.1"/>
    </source>
</evidence>
<dbReference type="InterPro" id="IPR003832">
    <property type="entry name" value="DUF212"/>
</dbReference>
<accession>A0A1T4K3T9</accession>
<dbReference type="AlphaFoldDB" id="A0A1T4K3T9"/>
<protein>
    <recommendedName>
        <fullName evidence="4">Divergent PAP2 family protein</fullName>
    </recommendedName>
</protein>
<evidence type="ECO:0000313" key="3">
    <source>
        <dbReference type="Proteomes" id="UP000196365"/>
    </source>
</evidence>
<feature type="transmembrane region" description="Helical" evidence="1">
    <location>
        <begin position="12"/>
        <end position="34"/>
    </location>
</feature>
<evidence type="ECO:0000256" key="1">
    <source>
        <dbReference type="SAM" id="Phobius"/>
    </source>
</evidence>
<dbReference type="PANTHER" id="PTHR31446:SF29">
    <property type="entry name" value="ACID PHOSPHATASE_VANADIUM-DEPENDENT HALOPEROXIDASE-RELATED PROTEIN"/>
    <property type="match status" value="1"/>
</dbReference>
<organism evidence="2 3">
    <name type="scientific">Garciella nitratireducens DSM 15102</name>
    <dbReference type="NCBI Taxonomy" id="1121911"/>
    <lineage>
        <taxon>Bacteria</taxon>
        <taxon>Bacillati</taxon>
        <taxon>Bacillota</taxon>
        <taxon>Clostridia</taxon>
        <taxon>Eubacteriales</taxon>
        <taxon>Eubacteriaceae</taxon>
        <taxon>Garciella</taxon>
    </lineage>
</organism>
<keyword evidence="1" id="KW-1133">Transmembrane helix</keyword>
<keyword evidence="1" id="KW-0812">Transmembrane</keyword>
<keyword evidence="1" id="KW-0472">Membrane</keyword>
<dbReference type="Proteomes" id="UP000196365">
    <property type="component" value="Unassembled WGS sequence"/>
</dbReference>
<dbReference type="RefSeq" id="WP_087677760.1">
    <property type="nucleotide sequence ID" value="NZ_FUWV01000001.1"/>
</dbReference>
<sequence>MYFLSEIIQNKVLIIAIIAWLVAQILKVIFTLILEKKIDFMRFVGAGGMPSSHSAFSMALTTTIGKIYGWSSPIFAISLSFSLIVMYDAAGVRRAAGEQARILNKIIYDLQNHRKIIEGRLKELIGHTPKQVIVGALLGIAISNLLYKVFY</sequence>
<dbReference type="OrthoDB" id="9792681at2"/>
<evidence type="ECO:0008006" key="4">
    <source>
        <dbReference type="Google" id="ProtNLM"/>
    </source>
</evidence>
<proteinExistence type="predicted"/>
<dbReference type="Pfam" id="PF02681">
    <property type="entry name" value="DUF212"/>
    <property type="match status" value="1"/>
</dbReference>
<feature type="transmembrane region" description="Helical" evidence="1">
    <location>
        <begin position="67"/>
        <end position="87"/>
    </location>
</feature>
<keyword evidence="3" id="KW-1185">Reference proteome</keyword>
<gene>
    <name evidence="2" type="ORF">SAMN02745973_00321</name>
</gene>
<dbReference type="PANTHER" id="PTHR31446">
    <property type="entry name" value="ACID PHOSPHATASE/VANADIUM-DEPENDENT HALOPEROXIDASE-RELATED PROTEIN"/>
    <property type="match status" value="1"/>
</dbReference>
<name>A0A1T4K3T9_9FIRM</name>